<dbReference type="Proteomes" id="UP000215214">
    <property type="component" value="Chromosome TJEJU"/>
</dbReference>
<dbReference type="PROSITE" id="PS50093">
    <property type="entry name" value="PKD"/>
    <property type="match status" value="1"/>
</dbReference>
<dbReference type="InterPro" id="IPR035986">
    <property type="entry name" value="PKD_dom_sf"/>
</dbReference>
<name>A0A238U7F4_9FLAO</name>
<dbReference type="SUPFAM" id="SSF49299">
    <property type="entry name" value="PKD domain"/>
    <property type="match status" value="1"/>
</dbReference>
<dbReference type="CDD" id="cd00146">
    <property type="entry name" value="PKD"/>
    <property type="match status" value="1"/>
</dbReference>
<dbReference type="SMART" id="SM00089">
    <property type="entry name" value="PKD"/>
    <property type="match status" value="1"/>
</dbReference>
<organism evidence="2 3">
    <name type="scientific">Tenacibaculum jejuense</name>
    <dbReference type="NCBI Taxonomy" id="584609"/>
    <lineage>
        <taxon>Bacteria</taxon>
        <taxon>Pseudomonadati</taxon>
        <taxon>Bacteroidota</taxon>
        <taxon>Flavobacteriia</taxon>
        <taxon>Flavobacteriales</taxon>
        <taxon>Flavobacteriaceae</taxon>
        <taxon>Tenacibaculum</taxon>
    </lineage>
</organism>
<reference evidence="2 3" key="1">
    <citation type="submission" date="2017-07" db="EMBL/GenBank/DDBJ databases">
        <authorList>
            <person name="Sun Z.S."/>
            <person name="Albrecht U."/>
            <person name="Echele G."/>
            <person name="Lee C.C."/>
        </authorList>
    </citation>
    <scope>NUCLEOTIDE SEQUENCE [LARGE SCALE GENOMIC DNA]</scope>
    <source>
        <strain evidence="3">type strain: KCTC 22618</strain>
    </source>
</reference>
<evidence type="ECO:0000313" key="2">
    <source>
        <dbReference type="EMBL" id="SNR15129.1"/>
    </source>
</evidence>
<dbReference type="OrthoDB" id="9765926at2"/>
<dbReference type="InterPro" id="IPR000601">
    <property type="entry name" value="PKD_dom"/>
</dbReference>
<dbReference type="RefSeq" id="WP_095070651.1">
    <property type="nucleotide sequence ID" value="NZ_LT899436.1"/>
</dbReference>
<dbReference type="EMBL" id="LT899436">
    <property type="protein sequence ID" value="SNR15129.1"/>
    <property type="molecule type" value="Genomic_DNA"/>
</dbReference>
<accession>A0A238U7F4</accession>
<dbReference type="Pfam" id="PF13585">
    <property type="entry name" value="CHU_C"/>
    <property type="match status" value="1"/>
</dbReference>
<sequence length="693" mass="79035">MKKLLLLFFISVVVIHSQNRGNVWELNTLEINFNNSTNTTITSTTNTVSAQSSIADTEGKILLSYDGVNLYDRQGKIVKSNEKFAKAYNSVIFKKIGCNSKYYLFETKAIRTPSTGRQQAINVIPRLYYSQFEIDNNGNVKVLEEEVLYFDTQIYSGLTCYVNEEKQKVWVIVRNGNNIFSIEVNERGPEKHNSSRVAEPKIFEYFIDGVNQFLNVFNEIKVTPQGDKLITFIQNNRFVTARNEFKDEQGYIHIVDFNKNTGETGDFFSQTKIEQGDTKVRLFNPLLGGVKDGKLYVAIKTKILPFGLPPEHILYEYDLNSNDIKATEKNIFRRNRTNIFDIQEAPDNELYIAVLGQPIYTFLGKIENSNVTELLNTLTLNITDLPSFPQSYFKSDFFFKNLCFGDVTEFTSDLIETAISYEWSFGDGNTSNLEKPTHTYANAGNYTVTLRVEDINNVIHTYTNSLTIKDELTSNTLPKEVFICSNGEPIEVDAGPFETYLWSTGETTRKISIKNPGVYTVKVSNRNCCVGELKTTLIENAAPIIEDTFYDEFDNTVTITATGNEPLTYVLDSSVTQKNNIFNNLSFGEHTVEVIDVNGCKVSSNFEVNLTIPKYFSPNGDGINDVFKIPQLRGSLDFELQIFDRYRRTIKSFRNEEVLWDGTFLGEQLVSDDYWYFLNVNGQIFKGHFSKLN</sequence>
<dbReference type="InterPro" id="IPR026341">
    <property type="entry name" value="T9SS_type_B"/>
</dbReference>
<dbReference type="InterPro" id="IPR022409">
    <property type="entry name" value="PKD/Chitinase_dom"/>
</dbReference>
<dbReference type="InterPro" id="IPR013783">
    <property type="entry name" value="Ig-like_fold"/>
</dbReference>
<evidence type="ECO:0000313" key="3">
    <source>
        <dbReference type="Proteomes" id="UP000215214"/>
    </source>
</evidence>
<feature type="domain" description="PKD" evidence="1">
    <location>
        <begin position="410"/>
        <end position="475"/>
    </location>
</feature>
<dbReference type="Gene3D" id="2.60.40.10">
    <property type="entry name" value="Immunoglobulins"/>
    <property type="match status" value="1"/>
</dbReference>
<dbReference type="KEGG" id="tje:TJEJU_1395"/>
<keyword evidence="3" id="KW-1185">Reference proteome</keyword>
<dbReference type="AlphaFoldDB" id="A0A238U7F4"/>
<dbReference type="NCBIfam" id="TIGR04131">
    <property type="entry name" value="Bac_Flav_CTERM"/>
    <property type="match status" value="1"/>
</dbReference>
<evidence type="ECO:0000259" key="1">
    <source>
        <dbReference type="PROSITE" id="PS50093"/>
    </source>
</evidence>
<protein>
    <recommendedName>
        <fullName evidence="1">PKD domain-containing protein</fullName>
    </recommendedName>
</protein>
<proteinExistence type="predicted"/>
<gene>
    <name evidence="2" type="ORF">TJEJU_1395</name>
</gene>
<dbReference type="Pfam" id="PF18911">
    <property type="entry name" value="PKD_4"/>
    <property type="match status" value="1"/>
</dbReference>